<proteinExistence type="predicted"/>
<feature type="region of interest" description="Disordered" evidence="1">
    <location>
        <begin position="78"/>
        <end position="97"/>
    </location>
</feature>
<name>A0A0P0RMA8_9BURK</name>
<evidence type="ECO:0000256" key="1">
    <source>
        <dbReference type="SAM" id="MobiDB-lite"/>
    </source>
</evidence>
<evidence type="ECO:0000313" key="3">
    <source>
        <dbReference type="Proteomes" id="UP000019146"/>
    </source>
</evidence>
<gene>
    <name evidence="2" type="ORF">K788_00008425</name>
</gene>
<protein>
    <submittedName>
        <fullName evidence="2">Uncharacterized protein</fullName>
    </submittedName>
</protein>
<geneLocation type="plasmid" evidence="3"/>
<accession>A0A0P0RMA8</accession>
<dbReference type="Proteomes" id="UP000019146">
    <property type="component" value="Plasmid unnamed"/>
</dbReference>
<organism evidence="2 3">
    <name type="scientific">Paraburkholderia caribensis MBA4</name>
    <dbReference type="NCBI Taxonomy" id="1323664"/>
    <lineage>
        <taxon>Bacteria</taxon>
        <taxon>Pseudomonadati</taxon>
        <taxon>Pseudomonadota</taxon>
        <taxon>Betaproteobacteria</taxon>
        <taxon>Burkholderiales</taxon>
        <taxon>Burkholderiaceae</taxon>
        <taxon>Paraburkholderia</taxon>
    </lineage>
</organism>
<reference evidence="2 3" key="1">
    <citation type="journal article" date="2014" name="Genome Announc.">
        <title>Draft Genome Sequence of the Haloacid-Degrading Burkholderia caribensis Strain MBA4.</title>
        <authorList>
            <person name="Pan Y."/>
            <person name="Kong K.F."/>
            <person name="Tsang J.S."/>
        </authorList>
    </citation>
    <scope>NUCLEOTIDE SEQUENCE [LARGE SCALE GENOMIC DNA]</scope>
    <source>
        <strain evidence="2 3">MBA4</strain>
        <plasmid evidence="3">Plasmid</plasmid>
    </source>
</reference>
<dbReference type="AlphaFoldDB" id="A0A0P0RMA8"/>
<sequence length="97" mass="10889">MQRSDTRALVEEVGKKRDPIAALALYDHSIQCGHGRIALLRYLDAKDLAAPLTRRHHAYAQAIALSLSVSDMESIAKQAMERSRQRRSAKAKKELCM</sequence>
<keyword evidence="2" id="KW-0614">Plasmid</keyword>
<evidence type="ECO:0000313" key="2">
    <source>
        <dbReference type="EMBL" id="ALL70049.1"/>
    </source>
</evidence>
<dbReference type="EMBL" id="CP012748">
    <property type="protein sequence ID" value="ALL70049.1"/>
    <property type="molecule type" value="Genomic_DNA"/>
</dbReference>
<dbReference type="KEGG" id="bcai:K788_00008425"/>